<feature type="signal peptide" evidence="1">
    <location>
        <begin position="1"/>
        <end position="28"/>
    </location>
</feature>
<name>A0A117R0C0_9ACTN</name>
<evidence type="ECO:0000256" key="1">
    <source>
        <dbReference type="SAM" id="SignalP"/>
    </source>
</evidence>
<proteinExistence type="predicted"/>
<keyword evidence="3" id="KW-1185">Reference proteome</keyword>
<organism evidence="2 3">
    <name type="scientific">Streptomyces griseorubiginosus</name>
    <dbReference type="NCBI Taxonomy" id="67304"/>
    <lineage>
        <taxon>Bacteria</taxon>
        <taxon>Bacillati</taxon>
        <taxon>Actinomycetota</taxon>
        <taxon>Actinomycetes</taxon>
        <taxon>Kitasatosporales</taxon>
        <taxon>Streptomycetaceae</taxon>
        <taxon>Streptomyces</taxon>
    </lineage>
</organism>
<keyword evidence="1" id="KW-0732">Signal</keyword>
<gene>
    <name evidence="2" type="ORF">AQJ54_23925</name>
</gene>
<feature type="chain" id="PRO_5007154936" description="Peptidase inhibitor family I36" evidence="1">
    <location>
        <begin position="29"/>
        <end position="154"/>
    </location>
</feature>
<dbReference type="EMBL" id="LMWV01000020">
    <property type="protein sequence ID" value="KUN64096.1"/>
    <property type="molecule type" value="Genomic_DNA"/>
</dbReference>
<reference evidence="2 3" key="1">
    <citation type="submission" date="2015-10" db="EMBL/GenBank/DDBJ databases">
        <title>Draft genome sequence of Streptomyces griseorubiginosus DSM 40469, type strain for the species Streptomyces griseorubiginosus.</title>
        <authorList>
            <person name="Ruckert C."/>
            <person name="Winkler A."/>
            <person name="Kalinowski J."/>
            <person name="Kampfer P."/>
            <person name="Glaeser S."/>
        </authorList>
    </citation>
    <scope>NUCLEOTIDE SEQUENCE [LARGE SCALE GENOMIC DNA]</scope>
    <source>
        <strain evidence="2 3">DSM 40469</strain>
    </source>
</reference>
<evidence type="ECO:0000313" key="3">
    <source>
        <dbReference type="Proteomes" id="UP000054375"/>
    </source>
</evidence>
<evidence type="ECO:0008006" key="4">
    <source>
        <dbReference type="Google" id="ProtNLM"/>
    </source>
</evidence>
<dbReference type="RefSeq" id="WP_062240822.1">
    <property type="nucleotide sequence ID" value="NZ_JBEPAT010000020.1"/>
</dbReference>
<dbReference type="Proteomes" id="UP000054375">
    <property type="component" value="Unassembled WGS sequence"/>
</dbReference>
<sequence length="154" mass="16566">MRTRTLSAVVAGSATAALLLTGVGTATAAPAKSDQHRKTSAPATAKAAAAPARAAWDGYIYLYYSAAANSAWRAYYGPTTDFGSDTFNNGVDGYGQRVKNNVNRAFNNDQHWAANIWYNENYQGAVDTFFPGEARQLKVGVRNDNASLNWTYVG</sequence>
<evidence type="ECO:0000313" key="2">
    <source>
        <dbReference type="EMBL" id="KUN64096.1"/>
    </source>
</evidence>
<dbReference type="AlphaFoldDB" id="A0A117R0C0"/>
<protein>
    <recommendedName>
        <fullName evidence="4">Peptidase inhibitor family I36</fullName>
    </recommendedName>
</protein>
<comment type="caution">
    <text evidence="2">The sequence shown here is derived from an EMBL/GenBank/DDBJ whole genome shotgun (WGS) entry which is preliminary data.</text>
</comment>
<accession>A0A117R0C0</accession>